<dbReference type="RefSeq" id="WP_131837506.1">
    <property type="nucleotide sequence ID" value="NZ_SMFY01000008.1"/>
</dbReference>
<dbReference type="InterPro" id="IPR021747">
    <property type="entry name" value="DUF3313"/>
</dbReference>
<gene>
    <name evidence="2" type="ORF">EV667_4492</name>
</gene>
<protein>
    <submittedName>
        <fullName evidence="2">Uncharacterized protein DUF3313</fullName>
    </submittedName>
</protein>
<reference evidence="2 3" key="1">
    <citation type="submission" date="2019-03" db="EMBL/GenBank/DDBJ databases">
        <title>Genomic Encyclopedia of Type Strains, Phase IV (KMG-IV): sequencing the most valuable type-strain genomes for metagenomic binning, comparative biology and taxonomic classification.</title>
        <authorList>
            <person name="Goeker M."/>
        </authorList>
    </citation>
    <scope>NUCLEOTIDE SEQUENCE [LARGE SCALE GENOMIC DNA]</scope>
    <source>
        <strain evidence="2 3">DSM 101</strain>
    </source>
</reference>
<dbReference type="Proteomes" id="UP000295030">
    <property type="component" value="Unassembled WGS sequence"/>
</dbReference>
<dbReference type="Pfam" id="PF11769">
    <property type="entry name" value="DUF3313"/>
    <property type="match status" value="1"/>
</dbReference>
<dbReference type="AlphaFoldDB" id="A0A4R1H4I3"/>
<organism evidence="2 3">
    <name type="scientific">Ancylobacter aquaticus</name>
    <dbReference type="NCBI Taxonomy" id="100"/>
    <lineage>
        <taxon>Bacteria</taxon>
        <taxon>Pseudomonadati</taxon>
        <taxon>Pseudomonadota</taxon>
        <taxon>Alphaproteobacteria</taxon>
        <taxon>Hyphomicrobiales</taxon>
        <taxon>Xanthobacteraceae</taxon>
        <taxon>Ancylobacter</taxon>
    </lineage>
</organism>
<evidence type="ECO:0000313" key="3">
    <source>
        <dbReference type="Proteomes" id="UP000295030"/>
    </source>
</evidence>
<dbReference type="EMBL" id="SMFY01000008">
    <property type="protein sequence ID" value="TCK16594.1"/>
    <property type="molecule type" value="Genomic_DNA"/>
</dbReference>
<accession>A0A4R1H4I3</accession>
<dbReference type="PROSITE" id="PS51257">
    <property type="entry name" value="PROKAR_LIPOPROTEIN"/>
    <property type="match status" value="1"/>
</dbReference>
<evidence type="ECO:0000313" key="2">
    <source>
        <dbReference type="EMBL" id="TCK16594.1"/>
    </source>
</evidence>
<feature type="compositionally biased region" description="Low complexity" evidence="1">
    <location>
        <begin position="278"/>
        <end position="300"/>
    </location>
</feature>
<dbReference type="OrthoDB" id="7629881at2"/>
<sequence length="300" mass="30711">MQPLRSAGYAGLLAMAGSMVGCAPAPLVQGVGLSSYDAMVPSDGVLTKSRIAVNKEQVLAARTVRIVPTSFPSHIAPKLTGQQRTLVANSVNRGLCVALSDRFKVVPPDEAADLTVQAHVTQATETDEVAAGISAATSIGMNFVDLGVPVPTPRLPIGMGNLSMEAAATDASGEQQASMLWARGANAFFSSPRASKASDAYELADAFGEDFGTLLVKGESPFGASGIDLPTAQKINSAMGLPPKYAACERYGRYPGLAGVVGSQLGLPPEWTDKGAKPASAEPESVAAAPAEPESVAVAD</sequence>
<proteinExistence type="predicted"/>
<name>A0A4R1H4I3_ANCAQ</name>
<comment type="caution">
    <text evidence="2">The sequence shown here is derived from an EMBL/GenBank/DDBJ whole genome shotgun (WGS) entry which is preliminary data.</text>
</comment>
<evidence type="ECO:0000256" key="1">
    <source>
        <dbReference type="SAM" id="MobiDB-lite"/>
    </source>
</evidence>
<feature type="region of interest" description="Disordered" evidence="1">
    <location>
        <begin position="268"/>
        <end position="300"/>
    </location>
</feature>
<keyword evidence="3" id="KW-1185">Reference proteome</keyword>